<dbReference type="GO" id="GO:0008720">
    <property type="term" value="F:D-lactate dehydrogenase (NAD+) activity"/>
    <property type="evidence" value="ECO:0007669"/>
    <property type="project" value="TreeGrafter"/>
</dbReference>
<evidence type="ECO:0000313" key="3">
    <source>
        <dbReference type="EMBL" id="MXV16741.1"/>
    </source>
</evidence>
<feature type="domain" description="D-isomer specific 2-hydroxyacid dehydrogenase catalytic" evidence="2">
    <location>
        <begin position="9"/>
        <end position="101"/>
    </location>
</feature>
<evidence type="ECO:0000256" key="1">
    <source>
        <dbReference type="ARBA" id="ARBA00023027"/>
    </source>
</evidence>
<dbReference type="GO" id="GO:0051287">
    <property type="term" value="F:NAD binding"/>
    <property type="evidence" value="ECO:0007669"/>
    <property type="project" value="InterPro"/>
</dbReference>
<dbReference type="Pfam" id="PF00389">
    <property type="entry name" value="2-Hacid_dh"/>
    <property type="match status" value="1"/>
</dbReference>
<dbReference type="EMBL" id="WVHS01000003">
    <property type="protein sequence ID" value="MXV16741.1"/>
    <property type="molecule type" value="Genomic_DNA"/>
</dbReference>
<protein>
    <submittedName>
        <fullName evidence="3">Lactate dehydrogenase</fullName>
    </submittedName>
</protein>
<dbReference type="RefSeq" id="WP_160907716.1">
    <property type="nucleotide sequence ID" value="NZ_WVHS01000003.1"/>
</dbReference>
<evidence type="ECO:0000259" key="2">
    <source>
        <dbReference type="Pfam" id="PF00389"/>
    </source>
</evidence>
<reference evidence="3 4" key="1">
    <citation type="submission" date="2019-11" db="EMBL/GenBank/DDBJ databases">
        <title>Pedobacter sp. HMF7056 Genome sequencing and assembly.</title>
        <authorList>
            <person name="Kang H."/>
            <person name="Kim H."/>
            <person name="Joh K."/>
        </authorList>
    </citation>
    <scope>NUCLEOTIDE SEQUENCE [LARGE SCALE GENOMIC DNA]</scope>
    <source>
        <strain evidence="3 4">HMF7056</strain>
    </source>
</reference>
<dbReference type="Gene3D" id="3.40.50.720">
    <property type="entry name" value="NAD(P)-binding Rossmann-like Domain"/>
    <property type="match status" value="1"/>
</dbReference>
<name>A0A7K1Y0D2_9SPHI</name>
<dbReference type="PANTHER" id="PTHR43026:SF1">
    <property type="entry name" value="2-HYDROXYACID DEHYDROGENASE HOMOLOG 1-RELATED"/>
    <property type="match status" value="1"/>
</dbReference>
<dbReference type="InterPro" id="IPR058205">
    <property type="entry name" value="D-LDH-like"/>
</dbReference>
<dbReference type="Proteomes" id="UP000451233">
    <property type="component" value="Unassembled WGS sequence"/>
</dbReference>
<accession>A0A7K1Y0D2</accession>
<sequence length="133" mass="14231">MRVVAYSVKPFEKEPLSRANQKKHDITLISNSLGAETAEFARGKDAVVVAASDDLSAPVVIRLAGLGVKYIAARAASVSHINRDTALKWGIKISVVPEDNIAEVIANLDKWQENKCVGKACACAAVCAAKEQR</sequence>
<comment type="caution">
    <text evidence="3">The sequence shown here is derived from an EMBL/GenBank/DDBJ whole genome shotgun (WGS) entry which is preliminary data.</text>
</comment>
<gene>
    <name evidence="3" type="ORF">GS398_15675</name>
</gene>
<dbReference type="AlphaFoldDB" id="A0A7K1Y0D2"/>
<evidence type="ECO:0000313" key="4">
    <source>
        <dbReference type="Proteomes" id="UP000451233"/>
    </source>
</evidence>
<dbReference type="InterPro" id="IPR006139">
    <property type="entry name" value="D-isomer_2_OHA_DH_cat_dom"/>
</dbReference>
<keyword evidence="4" id="KW-1185">Reference proteome</keyword>
<dbReference type="SUPFAM" id="SSF52283">
    <property type="entry name" value="Formate/glycerate dehydrogenase catalytic domain-like"/>
    <property type="match status" value="1"/>
</dbReference>
<proteinExistence type="predicted"/>
<dbReference type="PANTHER" id="PTHR43026">
    <property type="entry name" value="2-HYDROXYACID DEHYDROGENASE HOMOLOG 1-RELATED"/>
    <property type="match status" value="1"/>
</dbReference>
<keyword evidence="1" id="KW-0520">NAD</keyword>
<organism evidence="3 4">
    <name type="scientific">Hufsiella ginkgonis</name>
    <dbReference type="NCBI Taxonomy" id="2695274"/>
    <lineage>
        <taxon>Bacteria</taxon>
        <taxon>Pseudomonadati</taxon>
        <taxon>Bacteroidota</taxon>
        <taxon>Sphingobacteriia</taxon>
        <taxon>Sphingobacteriales</taxon>
        <taxon>Sphingobacteriaceae</taxon>
        <taxon>Hufsiella</taxon>
    </lineage>
</organism>